<evidence type="ECO:0000313" key="3">
    <source>
        <dbReference type="Proteomes" id="UP001341281"/>
    </source>
</evidence>
<gene>
    <name evidence="2" type="ORF">U9M48_009308</name>
</gene>
<proteinExistence type="predicted"/>
<feature type="non-terminal residue" evidence="2">
    <location>
        <position position="51"/>
    </location>
</feature>
<sequence>MVSPSPLRCPRMPPFMARPSPPRCPAGSHRPWPPGACHRLPWQARRPPLMP</sequence>
<feature type="region of interest" description="Disordered" evidence="1">
    <location>
        <begin position="1"/>
        <end position="31"/>
    </location>
</feature>
<protein>
    <submittedName>
        <fullName evidence="2">Uncharacterized protein</fullName>
    </submittedName>
</protein>
<keyword evidence="3" id="KW-1185">Reference proteome</keyword>
<name>A0AAQ3WET1_PASNO</name>
<accession>A0AAQ3WET1</accession>
<dbReference type="EMBL" id="CP144746">
    <property type="protein sequence ID" value="WVZ59110.1"/>
    <property type="molecule type" value="Genomic_DNA"/>
</dbReference>
<organism evidence="2 3">
    <name type="scientific">Paspalum notatum var. saurae</name>
    <dbReference type="NCBI Taxonomy" id="547442"/>
    <lineage>
        <taxon>Eukaryota</taxon>
        <taxon>Viridiplantae</taxon>
        <taxon>Streptophyta</taxon>
        <taxon>Embryophyta</taxon>
        <taxon>Tracheophyta</taxon>
        <taxon>Spermatophyta</taxon>
        <taxon>Magnoliopsida</taxon>
        <taxon>Liliopsida</taxon>
        <taxon>Poales</taxon>
        <taxon>Poaceae</taxon>
        <taxon>PACMAD clade</taxon>
        <taxon>Panicoideae</taxon>
        <taxon>Andropogonodae</taxon>
        <taxon>Paspaleae</taxon>
        <taxon>Paspalinae</taxon>
        <taxon>Paspalum</taxon>
    </lineage>
</organism>
<dbReference type="AlphaFoldDB" id="A0AAQ3WET1"/>
<reference evidence="2 3" key="1">
    <citation type="submission" date="2024-02" db="EMBL/GenBank/DDBJ databases">
        <title>High-quality chromosome-scale genome assembly of Pensacola bahiagrass (Paspalum notatum Flugge var. saurae).</title>
        <authorList>
            <person name="Vega J.M."/>
            <person name="Podio M."/>
            <person name="Orjuela J."/>
            <person name="Siena L.A."/>
            <person name="Pessino S.C."/>
            <person name="Combes M.C."/>
            <person name="Mariac C."/>
            <person name="Albertini E."/>
            <person name="Pupilli F."/>
            <person name="Ortiz J.P.A."/>
            <person name="Leblanc O."/>
        </authorList>
    </citation>
    <scope>NUCLEOTIDE SEQUENCE [LARGE SCALE GENOMIC DNA]</scope>
    <source>
        <strain evidence="2">R1</strain>
        <tissue evidence="2">Leaf</tissue>
    </source>
</reference>
<evidence type="ECO:0000313" key="2">
    <source>
        <dbReference type="EMBL" id="WVZ59110.1"/>
    </source>
</evidence>
<dbReference type="Proteomes" id="UP001341281">
    <property type="component" value="Chromosome 02"/>
</dbReference>
<evidence type="ECO:0000256" key="1">
    <source>
        <dbReference type="SAM" id="MobiDB-lite"/>
    </source>
</evidence>